<accession>A0ACB7ZU39</accession>
<evidence type="ECO:0000313" key="1">
    <source>
        <dbReference type="EMBL" id="KAH7904671.1"/>
    </source>
</evidence>
<comment type="caution">
    <text evidence="1">The sequence shown here is derived from an EMBL/GenBank/DDBJ whole genome shotgun (WGS) entry which is preliminary data.</text>
</comment>
<feature type="non-terminal residue" evidence="1">
    <location>
        <position position="308"/>
    </location>
</feature>
<evidence type="ECO:0000313" key="2">
    <source>
        <dbReference type="Proteomes" id="UP000790377"/>
    </source>
</evidence>
<gene>
    <name evidence="1" type="ORF">BJ138DRAFT_1106625</name>
</gene>
<dbReference type="Proteomes" id="UP000790377">
    <property type="component" value="Unassembled WGS sequence"/>
</dbReference>
<protein>
    <submittedName>
        <fullName evidence="1">Uncharacterized protein</fullName>
    </submittedName>
</protein>
<proteinExistence type="predicted"/>
<keyword evidence="2" id="KW-1185">Reference proteome</keyword>
<sequence>MPVVRSSDSKSCPPPASFLPRGPITRARARAFANAQLPIVLCQIEEAKKEIALLKARRDTRRRAADQLKAKIISVRNEAIRCGICNGVPRRPFTTSCGHSFCYPCIRDDFQRTIAGQISRRPGLPSRFKLPPYTDDDLRYLYSRSYLLVPLFACNTCLTRIKEKPSEPVALKSLLEVIKKHFGDVAQVEAGISHLCADEDLWRGVFTKKDHNFMSILYPPQDEDEIEAIERIEEPVLRYLSSPNSTTSRFKGTGPTLSIPVRILVKRKTNRPHNARVGKQRRLIGWATCPYKTDMIASPLRVILSLNR</sequence>
<organism evidence="1 2">
    <name type="scientific">Hygrophoropsis aurantiaca</name>
    <dbReference type="NCBI Taxonomy" id="72124"/>
    <lineage>
        <taxon>Eukaryota</taxon>
        <taxon>Fungi</taxon>
        <taxon>Dikarya</taxon>
        <taxon>Basidiomycota</taxon>
        <taxon>Agaricomycotina</taxon>
        <taxon>Agaricomycetes</taxon>
        <taxon>Agaricomycetidae</taxon>
        <taxon>Boletales</taxon>
        <taxon>Coniophorineae</taxon>
        <taxon>Hygrophoropsidaceae</taxon>
        <taxon>Hygrophoropsis</taxon>
    </lineage>
</organism>
<dbReference type="EMBL" id="MU268395">
    <property type="protein sequence ID" value="KAH7904671.1"/>
    <property type="molecule type" value="Genomic_DNA"/>
</dbReference>
<name>A0ACB7ZU39_9AGAM</name>
<reference evidence="1" key="1">
    <citation type="journal article" date="2021" name="New Phytol.">
        <title>Evolutionary innovations through gain and loss of genes in the ectomycorrhizal Boletales.</title>
        <authorList>
            <person name="Wu G."/>
            <person name="Miyauchi S."/>
            <person name="Morin E."/>
            <person name="Kuo A."/>
            <person name="Drula E."/>
            <person name="Varga T."/>
            <person name="Kohler A."/>
            <person name="Feng B."/>
            <person name="Cao Y."/>
            <person name="Lipzen A."/>
            <person name="Daum C."/>
            <person name="Hundley H."/>
            <person name="Pangilinan J."/>
            <person name="Johnson J."/>
            <person name="Barry K."/>
            <person name="LaButti K."/>
            <person name="Ng V."/>
            <person name="Ahrendt S."/>
            <person name="Min B."/>
            <person name="Choi I.G."/>
            <person name="Park H."/>
            <person name="Plett J.M."/>
            <person name="Magnuson J."/>
            <person name="Spatafora J.W."/>
            <person name="Nagy L.G."/>
            <person name="Henrissat B."/>
            <person name="Grigoriev I.V."/>
            <person name="Yang Z.L."/>
            <person name="Xu J."/>
            <person name="Martin F.M."/>
        </authorList>
    </citation>
    <scope>NUCLEOTIDE SEQUENCE</scope>
    <source>
        <strain evidence="1">ATCC 28755</strain>
    </source>
</reference>